<reference evidence="2" key="1">
    <citation type="submission" date="2021-05" db="EMBL/GenBank/DDBJ databases">
        <authorList>
            <person name="Pietrasiak N."/>
            <person name="Ward R."/>
            <person name="Stajich J.E."/>
            <person name="Kurbessoian T."/>
        </authorList>
    </citation>
    <scope>NUCLEOTIDE SEQUENCE</scope>
    <source>
        <strain evidence="2">CPER-KK1</strain>
    </source>
</reference>
<keyword evidence="1" id="KW-0812">Transmembrane</keyword>
<reference evidence="2" key="2">
    <citation type="journal article" date="2022" name="Microbiol. Resour. Announc.">
        <title>Metagenome Sequencing to Explore Phylogenomics of Terrestrial Cyanobacteria.</title>
        <authorList>
            <person name="Ward R.D."/>
            <person name="Stajich J.E."/>
            <person name="Johansen J.R."/>
            <person name="Huntemann M."/>
            <person name="Clum A."/>
            <person name="Foster B."/>
            <person name="Foster B."/>
            <person name="Roux S."/>
            <person name="Palaniappan K."/>
            <person name="Varghese N."/>
            <person name="Mukherjee S."/>
            <person name="Reddy T.B.K."/>
            <person name="Daum C."/>
            <person name="Copeland A."/>
            <person name="Chen I.A."/>
            <person name="Ivanova N.N."/>
            <person name="Kyrpides N.C."/>
            <person name="Shapiro N."/>
            <person name="Eloe-Fadrosh E.A."/>
            <person name="Pietrasiak N."/>
        </authorList>
    </citation>
    <scope>NUCLEOTIDE SEQUENCE</scope>
    <source>
        <strain evidence="2">CPER-KK1</strain>
    </source>
</reference>
<name>A0A951PJ55_9CYAN</name>
<organism evidence="2 3">
    <name type="scientific">Symplocastrum torsivum CPER-KK1</name>
    <dbReference type="NCBI Taxonomy" id="450513"/>
    <lineage>
        <taxon>Bacteria</taxon>
        <taxon>Bacillati</taxon>
        <taxon>Cyanobacteriota</taxon>
        <taxon>Cyanophyceae</taxon>
        <taxon>Oscillatoriophycideae</taxon>
        <taxon>Oscillatoriales</taxon>
        <taxon>Microcoleaceae</taxon>
        <taxon>Symplocastrum</taxon>
    </lineage>
</organism>
<keyword evidence="1" id="KW-0472">Membrane</keyword>
<evidence type="ECO:0000313" key="3">
    <source>
        <dbReference type="Proteomes" id="UP000753908"/>
    </source>
</evidence>
<protein>
    <submittedName>
        <fullName evidence="2">DUF4278 domain-containing protein</fullName>
    </submittedName>
</protein>
<dbReference type="EMBL" id="JAHHIF010000006">
    <property type="protein sequence ID" value="MBW4544099.1"/>
    <property type="molecule type" value="Genomic_DNA"/>
</dbReference>
<proteinExistence type="predicted"/>
<evidence type="ECO:0000256" key="1">
    <source>
        <dbReference type="SAM" id="Phobius"/>
    </source>
</evidence>
<keyword evidence="1" id="KW-1133">Transmembrane helix</keyword>
<dbReference type="Proteomes" id="UP000753908">
    <property type="component" value="Unassembled WGS sequence"/>
</dbReference>
<dbReference type="AlphaFoldDB" id="A0A951PJ55"/>
<dbReference type="Pfam" id="PF14105">
    <property type="entry name" value="DUF4278"/>
    <property type="match status" value="1"/>
</dbReference>
<gene>
    <name evidence="2" type="ORF">KME25_06610</name>
</gene>
<sequence length="131" mass="14532">MSLFFVVSVAILIISAYIFKHSADELSYLAAAISGVSLLISLILAPWSIQLLLLIVVLLSNRQQALPSDYLVEPQEEEKAKLTYRGVSYEPTPPPVDVTEAEMTGKYRGQFWKTRNLVKTSETQPSSTPSD</sequence>
<dbReference type="InterPro" id="IPR025458">
    <property type="entry name" value="DUF4278"/>
</dbReference>
<comment type="caution">
    <text evidence="2">The sequence shown here is derived from an EMBL/GenBank/DDBJ whole genome shotgun (WGS) entry which is preliminary data.</text>
</comment>
<accession>A0A951PJ55</accession>
<feature type="transmembrane region" description="Helical" evidence="1">
    <location>
        <begin position="26"/>
        <end position="59"/>
    </location>
</feature>
<evidence type="ECO:0000313" key="2">
    <source>
        <dbReference type="EMBL" id="MBW4544099.1"/>
    </source>
</evidence>